<reference evidence="2 3" key="1">
    <citation type="submission" date="2018-04" db="EMBL/GenBank/DDBJ databases">
        <title>Polynucleobacter sp. UH21B genome.</title>
        <authorList>
            <person name="Hahn M.W."/>
        </authorList>
    </citation>
    <scope>NUCLEOTIDE SEQUENCE [LARGE SCALE GENOMIC DNA]</scope>
    <source>
        <strain evidence="2 3">MWH-UH21B</strain>
    </source>
</reference>
<protein>
    <recommendedName>
        <fullName evidence="4">Lipoprotein</fullName>
    </recommendedName>
</protein>
<evidence type="ECO:0000313" key="2">
    <source>
        <dbReference type="EMBL" id="QKM64327.1"/>
    </source>
</evidence>
<keyword evidence="3" id="KW-1185">Reference proteome</keyword>
<dbReference type="Proteomes" id="UP000503312">
    <property type="component" value="Chromosome"/>
</dbReference>
<accession>A0A6M9PZG1</accession>
<keyword evidence="1" id="KW-0732">Signal</keyword>
<gene>
    <name evidence="2" type="ORF">DCO17_03195</name>
</gene>
<dbReference type="PROSITE" id="PS51257">
    <property type="entry name" value="PROKAR_LIPOPROTEIN"/>
    <property type="match status" value="1"/>
</dbReference>
<dbReference type="AlphaFoldDB" id="A0A6M9PZG1"/>
<feature type="chain" id="PRO_5027071261" description="Lipoprotein" evidence="1">
    <location>
        <begin position="23"/>
        <end position="188"/>
    </location>
</feature>
<name>A0A6M9PZG1_9BURK</name>
<organism evidence="2 3">
    <name type="scientific">Polynucleobacter tropicus</name>
    <dbReference type="NCBI Taxonomy" id="1743174"/>
    <lineage>
        <taxon>Bacteria</taxon>
        <taxon>Pseudomonadati</taxon>
        <taxon>Pseudomonadota</taxon>
        <taxon>Betaproteobacteria</taxon>
        <taxon>Burkholderiales</taxon>
        <taxon>Burkholderiaceae</taxon>
        <taxon>Polynucleobacter</taxon>
    </lineage>
</organism>
<feature type="signal peptide" evidence="1">
    <location>
        <begin position="1"/>
        <end position="22"/>
    </location>
</feature>
<proteinExistence type="predicted"/>
<evidence type="ECO:0000256" key="1">
    <source>
        <dbReference type="SAM" id="SignalP"/>
    </source>
</evidence>
<evidence type="ECO:0008006" key="4">
    <source>
        <dbReference type="Google" id="ProtNLM"/>
    </source>
</evidence>
<sequence length="188" mass="21326">MTINKPWIYLIFAAGLTLSLVACGNKEEQAKAEIWLPDTKVVKMPMDDYAGIPFNTTREEAKEKFNCTAYELSFSCKVKVDDKEEAIWLIYNEAGRLVLMKKELGYYNKQIADTIIERFTIKYGLDYTPSEGQESAFAAGIRKSKTYVFGGGQVAFQIGRSLNNRNELMLVYFFPEDVGTTFAKSVMN</sequence>
<dbReference type="KEGG" id="ptrp:DCO17_03195"/>
<evidence type="ECO:0000313" key="3">
    <source>
        <dbReference type="Proteomes" id="UP000503312"/>
    </source>
</evidence>
<dbReference type="RefSeq" id="WP_173955369.1">
    <property type="nucleotide sequence ID" value="NZ_CP028942.1"/>
</dbReference>
<dbReference type="EMBL" id="CP028942">
    <property type="protein sequence ID" value="QKM64327.1"/>
    <property type="molecule type" value="Genomic_DNA"/>
</dbReference>